<name>X0U2M8_9ZZZZ</name>
<dbReference type="PANTHER" id="PTHR12151">
    <property type="entry name" value="ELECTRON TRANSPORT PROTIN SCO1/SENC FAMILY MEMBER"/>
    <property type="match status" value="1"/>
</dbReference>
<dbReference type="InterPro" id="IPR036249">
    <property type="entry name" value="Thioredoxin-like_sf"/>
</dbReference>
<accession>X0U2M8</accession>
<evidence type="ECO:0008006" key="3">
    <source>
        <dbReference type="Google" id="ProtNLM"/>
    </source>
</evidence>
<dbReference type="Gene3D" id="3.40.30.10">
    <property type="entry name" value="Glutaredoxin"/>
    <property type="match status" value="1"/>
</dbReference>
<evidence type="ECO:0000256" key="1">
    <source>
        <dbReference type="ARBA" id="ARBA00010996"/>
    </source>
</evidence>
<proteinExistence type="inferred from homology"/>
<dbReference type="CDD" id="cd02968">
    <property type="entry name" value="SCO"/>
    <property type="match status" value="1"/>
</dbReference>
<organism evidence="2">
    <name type="scientific">marine sediment metagenome</name>
    <dbReference type="NCBI Taxonomy" id="412755"/>
    <lineage>
        <taxon>unclassified sequences</taxon>
        <taxon>metagenomes</taxon>
        <taxon>ecological metagenomes</taxon>
    </lineage>
</organism>
<dbReference type="InterPro" id="IPR003782">
    <property type="entry name" value="SCO1/SenC"/>
</dbReference>
<dbReference type="AlphaFoldDB" id="X0U2M8"/>
<reference evidence="2" key="1">
    <citation type="journal article" date="2014" name="Front. Microbiol.">
        <title>High frequency of phylogenetically diverse reductive dehalogenase-homologous genes in deep subseafloor sedimentary metagenomes.</title>
        <authorList>
            <person name="Kawai M."/>
            <person name="Futagami T."/>
            <person name="Toyoda A."/>
            <person name="Takaki Y."/>
            <person name="Nishi S."/>
            <person name="Hori S."/>
            <person name="Arai W."/>
            <person name="Tsubouchi T."/>
            <person name="Morono Y."/>
            <person name="Uchiyama I."/>
            <person name="Ito T."/>
            <person name="Fujiyama A."/>
            <person name="Inagaki F."/>
            <person name="Takami H."/>
        </authorList>
    </citation>
    <scope>NUCLEOTIDE SEQUENCE</scope>
    <source>
        <strain evidence="2">Expedition CK06-06</strain>
    </source>
</reference>
<feature type="non-terminal residue" evidence="2">
    <location>
        <position position="125"/>
    </location>
</feature>
<protein>
    <recommendedName>
        <fullName evidence="3">Thioredoxin domain-containing protein</fullName>
    </recommendedName>
</protein>
<comment type="caution">
    <text evidence="2">The sequence shown here is derived from an EMBL/GenBank/DDBJ whole genome shotgun (WGS) entry which is preliminary data.</text>
</comment>
<dbReference type="SUPFAM" id="SSF52833">
    <property type="entry name" value="Thioredoxin-like"/>
    <property type="match status" value="1"/>
</dbReference>
<sequence length="125" mass="13703">MKQIPRRMVLSAITAMIAAPAFGHSTGELADVLGGKERFFQPLDEETPDFRLSDAGGRLYGPADFGGKVVVLYFVFASCPDLCPLHSDKIAEVQEMVNQTPMKDLVQFIAITTDPANDTPEVMRE</sequence>
<evidence type="ECO:0000313" key="2">
    <source>
        <dbReference type="EMBL" id="GAF99804.1"/>
    </source>
</evidence>
<comment type="similarity">
    <text evidence="1">Belongs to the SCO1/2 family.</text>
</comment>
<dbReference type="PANTHER" id="PTHR12151:SF25">
    <property type="entry name" value="LINALOOL DEHYDRATASE_ISOMERASE DOMAIN-CONTAINING PROTEIN"/>
    <property type="match status" value="1"/>
</dbReference>
<dbReference type="Pfam" id="PF02630">
    <property type="entry name" value="SCO1-SenC"/>
    <property type="match status" value="1"/>
</dbReference>
<dbReference type="EMBL" id="BARS01027567">
    <property type="protein sequence ID" value="GAF99804.1"/>
    <property type="molecule type" value="Genomic_DNA"/>
</dbReference>
<gene>
    <name evidence="2" type="ORF">S01H1_43282</name>
</gene>